<gene>
    <name evidence="3" type="ORF">BD410DRAFT_780899</name>
</gene>
<keyword evidence="2" id="KW-0472">Membrane</keyword>
<keyword evidence="4" id="KW-1185">Reference proteome</keyword>
<feature type="region of interest" description="Disordered" evidence="1">
    <location>
        <begin position="565"/>
        <end position="589"/>
    </location>
</feature>
<feature type="region of interest" description="Disordered" evidence="1">
    <location>
        <begin position="366"/>
        <end position="389"/>
    </location>
</feature>
<feature type="region of interest" description="Disordered" evidence="1">
    <location>
        <begin position="652"/>
        <end position="673"/>
    </location>
</feature>
<feature type="compositionally biased region" description="Polar residues" evidence="1">
    <location>
        <begin position="740"/>
        <end position="755"/>
    </location>
</feature>
<accession>A0A4Y7QNB0</accession>
<feature type="region of interest" description="Disordered" evidence="1">
    <location>
        <begin position="330"/>
        <end position="349"/>
    </location>
</feature>
<feature type="transmembrane region" description="Helical" evidence="2">
    <location>
        <begin position="241"/>
        <end position="260"/>
    </location>
</feature>
<feature type="transmembrane region" description="Helical" evidence="2">
    <location>
        <begin position="166"/>
        <end position="190"/>
    </location>
</feature>
<feature type="transmembrane region" description="Helical" evidence="2">
    <location>
        <begin position="210"/>
        <end position="229"/>
    </location>
</feature>
<feature type="transmembrane region" description="Helical" evidence="2">
    <location>
        <begin position="272"/>
        <end position="291"/>
    </location>
</feature>
<dbReference type="OrthoDB" id="2564696at2759"/>
<dbReference type="EMBL" id="ML170157">
    <property type="protein sequence ID" value="TDL28400.1"/>
    <property type="molecule type" value="Genomic_DNA"/>
</dbReference>
<sequence>MLPLSPRRSGGKSNNANKFPSAIMLSNDTVLEYILADIPFFSVGLLAFGVFTFFFIMRRINTLTIYIHLSTFLAFLASIFDLSQILHRGVAETARGDGLDTVAPLIVARELGFAFSIGTRFLFFWMFVAEPPRGELPPLPIPDDRRPNFITLYSNNRLHSGSWTRWGLLGALLKWGLLIMTIAVPVLQAIWRIATEFTKFGPVYNVEGSLQIVLSSLFIIKILANIWLTSLTPWYTVFRDYSPVIFALGISLGLGIGNLLCFEFSESALGRFIQAVELYILILFVLVSAFYKIPVRASVVMGLVQRRLDAAGLQENTRFSIAGRPSTGGLGAANQYTRPPISTRHSTASRISSWLMSRRLSGRVGRDQEAAWNQEDDAELGQSNDQKSLRESSLYNVAMEQDEKPLRNDPILSSAAPTDLQDNMVATSSNPNAAGVSINVPRVPVPPVTVETPPSSSQLPVARPSSEFGNNRETLASYYQLSDSKLQPSPKIVVTDRSRNEESRDSGISSVSPIFGLNGIIRGVDQPMGKEDRERLPRESTQSFGMESLLRQQNDLDRSIAGLRMFSPDTTPRNTLSRQMTESVRSDFSLSNFPEPPVFSKSMIDSIPTTPTPESLGEGSKIAEASKRAKDNGNSFIVDDIPFQLVKPRMPAAAEEEQAFPSEGRASDDTDANGRIQRLDSQGTQYDVTSFIGNLTTPKHRRDMSLSQVSENDGGDSSATIVDSRNQASSLGRAVAVDRSTISSDTESQPSTTYLTVPGKSLLDPGSRTAPAPVRGNALTKSKTAKQRPPISNPKMRTPSVVIDDRRTFVRPRPPPLVLSNGQGKQSTKTRGFF</sequence>
<proteinExistence type="predicted"/>
<evidence type="ECO:0000256" key="1">
    <source>
        <dbReference type="SAM" id="MobiDB-lite"/>
    </source>
</evidence>
<dbReference type="Proteomes" id="UP000294933">
    <property type="component" value="Unassembled WGS sequence"/>
</dbReference>
<dbReference type="VEuPathDB" id="FungiDB:BD410DRAFT_780899"/>
<name>A0A4Y7QNB0_9AGAM</name>
<dbReference type="AlphaFoldDB" id="A0A4Y7QNB0"/>
<reference evidence="3 4" key="1">
    <citation type="submission" date="2018-06" db="EMBL/GenBank/DDBJ databases">
        <title>A transcriptomic atlas of mushroom development highlights an independent origin of complex multicellularity.</title>
        <authorList>
            <consortium name="DOE Joint Genome Institute"/>
            <person name="Krizsan K."/>
            <person name="Almasi E."/>
            <person name="Merenyi Z."/>
            <person name="Sahu N."/>
            <person name="Viragh M."/>
            <person name="Koszo T."/>
            <person name="Mondo S."/>
            <person name="Kiss B."/>
            <person name="Balint B."/>
            <person name="Kues U."/>
            <person name="Barry K."/>
            <person name="Hegedus J.C."/>
            <person name="Henrissat B."/>
            <person name="Johnson J."/>
            <person name="Lipzen A."/>
            <person name="Ohm R."/>
            <person name="Nagy I."/>
            <person name="Pangilinan J."/>
            <person name="Yan J."/>
            <person name="Xiong Y."/>
            <person name="Grigoriev I.V."/>
            <person name="Hibbett D.S."/>
            <person name="Nagy L.G."/>
        </authorList>
    </citation>
    <scope>NUCLEOTIDE SEQUENCE [LARGE SCALE GENOMIC DNA]</scope>
    <source>
        <strain evidence="3 4">SZMC22713</strain>
    </source>
</reference>
<evidence type="ECO:0000256" key="2">
    <source>
        <dbReference type="SAM" id="Phobius"/>
    </source>
</evidence>
<organism evidence="3 4">
    <name type="scientific">Rickenella mellea</name>
    <dbReference type="NCBI Taxonomy" id="50990"/>
    <lineage>
        <taxon>Eukaryota</taxon>
        <taxon>Fungi</taxon>
        <taxon>Dikarya</taxon>
        <taxon>Basidiomycota</taxon>
        <taxon>Agaricomycotina</taxon>
        <taxon>Agaricomycetes</taxon>
        <taxon>Hymenochaetales</taxon>
        <taxon>Rickenellaceae</taxon>
        <taxon>Rickenella</taxon>
    </lineage>
</organism>
<feature type="transmembrane region" description="Helical" evidence="2">
    <location>
        <begin position="33"/>
        <end position="56"/>
    </location>
</feature>
<feature type="compositionally biased region" description="Polar residues" evidence="1">
    <location>
        <begin position="820"/>
        <end position="834"/>
    </location>
</feature>
<feature type="compositionally biased region" description="Polar residues" evidence="1">
    <location>
        <begin position="705"/>
        <end position="730"/>
    </location>
</feature>
<feature type="region of interest" description="Disordered" evidence="1">
    <location>
        <begin position="694"/>
        <end position="834"/>
    </location>
</feature>
<keyword evidence="2" id="KW-0812">Transmembrane</keyword>
<feature type="compositionally biased region" description="Polar residues" evidence="1">
    <location>
        <begin position="568"/>
        <end position="589"/>
    </location>
</feature>
<dbReference type="STRING" id="50990.A0A4Y7QNB0"/>
<protein>
    <submittedName>
        <fullName evidence="3">Uncharacterized protein</fullName>
    </submittedName>
</protein>
<feature type="region of interest" description="Disordered" evidence="1">
    <location>
        <begin position="449"/>
        <end position="469"/>
    </location>
</feature>
<evidence type="ECO:0000313" key="3">
    <source>
        <dbReference type="EMBL" id="TDL28400.1"/>
    </source>
</evidence>
<evidence type="ECO:0000313" key="4">
    <source>
        <dbReference type="Proteomes" id="UP000294933"/>
    </source>
</evidence>
<keyword evidence="2" id="KW-1133">Transmembrane helix</keyword>
<feature type="transmembrane region" description="Helical" evidence="2">
    <location>
        <begin position="63"/>
        <end position="86"/>
    </location>
</feature>